<dbReference type="AlphaFoldDB" id="A0A6M5YNP6"/>
<evidence type="ECO:0000256" key="1">
    <source>
        <dbReference type="SAM" id="MobiDB-lite"/>
    </source>
</evidence>
<evidence type="ECO:0000313" key="4">
    <source>
        <dbReference type="EMBL" id="QJW98374.1"/>
    </source>
</evidence>
<dbReference type="EMBL" id="CP053452">
    <property type="protein sequence ID" value="QJW98374.1"/>
    <property type="molecule type" value="Genomic_DNA"/>
</dbReference>
<dbReference type="RefSeq" id="WP_227255119.1">
    <property type="nucleotide sequence ID" value="NZ_CP053452.2"/>
</dbReference>
<accession>A0A6M5YNP6</accession>
<proteinExistence type="predicted"/>
<evidence type="ECO:0000313" key="3">
    <source>
        <dbReference type="EMBL" id="QJW95719.1"/>
    </source>
</evidence>
<reference evidence="5" key="1">
    <citation type="submission" date="2020-05" db="EMBL/GenBank/DDBJ databases">
        <title>Frigoriglobus tundricola gen. nov., sp. nov., a psychrotolerant cellulolytic planctomycete of the family Gemmataceae with two divergent copies of 16S rRNA gene.</title>
        <authorList>
            <person name="Kulichevskaya I.S."/>
            <person name="Ivanova A.A."/>
            <person name="Naumoff D.G."/>
            <person name="Beletsky A.V."/>
            <person name="Rijpstra W.I.C."/>
            <person name="Sinninghe Damste J.S."/>
            <person name="Mardanov A.V."/>
            <person name="Ravin N.V."/>
            <person name="Dedysh S.N."/>
        </authorList>
    </citation>
    <scope>NUCLEOTIDE SEQUENCE [LARGE SCALE GENOMIC DNA]</scope>
    <source>
        <strain evidence="2 5">PL17</strain>
    </source>
</reference>
<organism evidence="3 5">
    <name type="scientific">Frigoriglobus tundricola</name>
    <dbReference type="NCBI Taxonomy" id="2774151"/>
    <lineage>
        <taxon>Bacteria</taxon>
        <taxon>Pseudomonadati</taxon>
        <taxon>Planctomycetota</taxon>
        <taxon>Planctomycetia</taxon>
        <taxon>Gemmatales</taxon>
        <taxon>Gemmataceae</taxon>
        <taxon>Frigoriglobus</taxon>
    </lineage>
</organism>
<dbReference type="KEGG" id="ftj:FTUN_5964"/>
<sequence>MPDAPLTPDQQREADQFAALFLRVAQREAQRFGELLATRPDAQLLGPTEFDLRTLVHRLGATALEAALEERKKGATLGPPSSVPIVDPMPT</sequence>
<keyword evidence="5" id="KW-1185">Reference proteome</keyword>
<evidence type="ECO:0000313" key="2">
    <source>
        <dbReference type="EMBL" id="QJW92617.1"/>
    </source>
</evidence>
<name>A0A6M5YNP6_9BACT</name>
<feature type="region of interest" description="Disordered" evidence="1">
    <location>
        <begin position="71"/>
        <end position="91"/>
    </location>
</feature>
<dbReference type="Proteomes" id="UP000503447">
    <property type="component" value="Chromosome"/>
</dbReference>
<dbReference type="KEGG" id="ftj:FTUN_3273"/>
<dbReference type="EMBL" id="CP053452">
    <property type="protein sequence ID" value="QJW92617.1"/>
    <property type="molecule type" value="Genomic_DNA"/>
</dbReference>
<gene>
    <name evidence="2" type="ORF">FTUN_0114</name>
    <name evidence="3" type="ORF">FTUN_3273</name>
    <name evidence="4" type="ORF">FTUN_5964</name>
</gene>
<protein>
    <submittedName>
        <fullName evidence="3">Uncharacterized protein</fullName>
    </submittedName>
</protein>
<dbReference type="KEGG" id="ftj:FTUN_0114"/>
<reference evidence="3" key="2">
    <citation type="submission" date="2020-07" db="EMBL/GenBank/DDBJ databases">
        <title>Frigoriglobus tundricola gen. nov., sp. nov., a psychrotolerant cellulolytic planctomycete of the family Gemmataceae with two divergent copies of 16S rRNA gene.</title>
        <authorList>
            <person name="Kulichevskaya I.S."/>
            <person name="Ivanova A.A."/>
            <person name="Naumoff D.G."/>
            <person name="Beletsky A.V."/>
            <person name="Rijpstra W.I.C."/>
            <person name="Sinninghe Damste J.S."/>
            <person name="Mardanov A.V."/>
            <person name="Ravin N.V."/>
            <person name="Dedysh S.N."/>
        </authorList>
    </citation>
    <scope>NUCLEOTIDE SEQUENCE</scope>
    <source>
        <strain evidence="3">PL17</strain>
    </source>
</reference>
<evidence type="ECO:0000313" key="5">
    <source>
        <dbReference type="Proteomes" id="UP000503447"/>
    </source>
</evidence>
<dbReference type="EMBL" id="CP053452">
    <property type="protein sequence ID" value="QJW95719.1"/>
    <property type="molecule type" value="Genomic_DNA"/>
</dbReference>